<dbReference type="Pfam" id="PF24513">
    <property type="entry name" value="DUF7593"/>
    <property type="match status" value="1"/>
</dbReference>
<dbReference type="Proteomes" id="UP000256645">
    <property type="component" value="Unassembled WGS sequence"/>
</dbReference>
<name>A0A3D8RB12_9HELO</name>
<organism evidence="5 6">
    <name type="scientific">Coleophoma cylindrospora</name>
    <dbReference type="NCBI Taxonomy" id="1849047"/>
    <lineage>
        <taxon>Eukaryota</taxon>
        <taxon>Fungi</taxon>
        <taxon>Dikarya</taxon>
        <taxon>Ascomycota</taxon>
        <taxon>Pezizomycotina</taxon>
        <taxon>Leotiomycetes</taxon>
        <taxon>Helotiales</taxon>
        <taxon>Dermateaceae</taxon>
        <taxon>Coleophoma</taxon>
    </lineage>
</organism>
<sequence>MDTKDNVELVASRLSPSLSRHNDEGARSTATGTPVGIRSSPPAMTADIPKDVNMRNGSPETSGVKSDSEAETIVLPGKDGHSPSKIRKAIKHEDKSEDEDMRNASDIESAGSARKAVKDAEVVTTSLGKRKRSKHGDTKEDPSAAGNSSGLSSVPTSPVAPRRSSLSKAVASETDISKSPSPRPVREAKSVDRVFSRRKPQGNDEDHRSARSVNHQGAGQDRRRGKEHRNSSRLSDTTSRQRTRSNSPPSRSHKRSVSTQLPSGSSNGLSYKKKRVPAPLQSTEHQSDDSSASEGSHPRSSRLRHLAAPTTGESIISPAKMPHKKRVDPHGSTPLARACSIGNLEQAKLRLQERPDDLNMPDYSGNTPLQSASLKGHDHIVAFLLNAGCIIDSVNEAQDTPLLDAVDNDHLEVVKLLLQAGANPHKANIHGEEPIDRVDKDSDDAEEMKAAINAAKLNYRITRRASEEDDGRLSHPTESPRQTPPIQTPQQQAFGFLGRRGGGGRAVKTSNDLLYRSSDVNELRRAAGMNEVENVARILELKQGKNGWNDPETLINAAKGGHIGVLNILLAMGDFDPDPDPLSSMPPRFATPMLAAIGRDGKDWLPVIQLLVSQPAFNPTRKINGETYAQIARKRRGAFWEEEADMLESAAEKYKKSHKSSPNSLRSPGLRRDGNRDNKRVLHEDTDLSSRVHKRRVSSPKSKDIENRNGDGAKIGDNKHGHQRSDSSASQAKDVHALKRGPGRPKKEGRTPSVIASDRETTPLGPPKQKLPQKKSESEVPTAASDTETVKPRRKLVSGKDLKGERERQRRASIASNASNVSVKEKPSLGDSKSGSLNRTPHLSATDLDNKMDVSKHDRARSLKRDDSKDRLSAIRGESPVKRQRSSVTPPRMSGSESGEGAKRRKLDSDGKERRKGDTNLSSSPDHRTNSAKSGLSRERTGDKKDGDHRKQAEESGKGSKVKRMSTPSDLSKEQKTATDDRERDVVMDEAPLSQATSDKEREARIRREKDEKEVKRKAEADRKAEIERRAEAEKKAEAERKIEIERKQEAQKKLDEEKRIEAEKAAEAIKKAEAEKKLEAERIEQAKQAHLAREKQLEEEEAKRQQEEAERRELQRQKDAEAQHRAQEERQRLYLEQQRVAKEEQERRRRDREAEQRAEKLRIAQEKEKERMEKLPFILRWLEKCPNPHTQEIVFVFRELEGFRADTIKPELTGQPGGRDQWLLNLHVAILLGEKDLSLSRFTSWEKIPLSLDAKRSIYVSEQSKYALSDSRLKIVREDLLGDEYDNRTGKPLLALNDITRPLFHDMEMFFVKLSDFMFHVPNFPHLRGVEMIVNYCELLPFPRKIPSDPAKWKQDPGVDAKQGWPRHAIWKDGIFIKQAEQRRSTLKTYDQFVHDQQQRLTTQNSPTLSTVNPPPIPATNGQHVNGITPPSSDKSVNGGSPHHAEALIVAAPGLVNGITSSHTENPTMNDTDHP</sequence>
<feature type="compositionally biased region" description="Polar residues" evidence="2">
    <location>
        <begin position="145"/>
        <end position="156"/>
    </location>
</feature>
<evidence type="ECO:0000313" key="5">
    <source>
        <dbReference type="EMBL" id="RDW71166.1"/>
    </source>
</evidence>
<feature type="region of interest" description="Disordered" evidence="2">
    <location>
        <begin position="1418"/>
        <end position="1443"/>
    </location>
</feature>
<dbReference type="PROSITE" id="PS50088">
    <property type="entry name" value="ANK_REPEAT"/>
    <property type="match status" value="2"/>
</dbReference>
<feature type="repeat" description="ANK" evidence="1">
    <location>
        <begin position="364"/>
        <end position="396"/>
    </location>
</feature>
<feature type="domain" description="DUF7593" evidence="3">
    <location>
        <begin position="1172"/>
        <end position="1327"/>
    </location>
</feature>
<feature type="compositionally biased region" description="Basic and acidic residues" evidence="2">
    <location>
        <begin position="91"/>
        <end position="105"/>
    </location>
</feature>
<feature type="region of interest" description="Disordered" evidence="2">
    <location>
        <begin position="463"/>
        <end position="508"/>
    </location>
</feature>
<feature type="compositionally biased region" description="Basic and acidic residues" evidence="2">
    <location>
        <begin position="701"/>
        <end position="725"/>
    </location>
</feature>
<dbReference type="InterPro" id="IPR056485">
    <property type="entry name" value="ARM_KRIT1"/>
</dbReference>
<gene>
    <name evidence="5" type="ORF">BP6252_07729</name>
</gene>
<feature type="compositionally biased region" description="Polar residues" evidence="2">
    <location>
        <begin position="280"/>
        <end position="294"/>
    </location>
</feature>
<proteinExistence type="predicted"/>
<dbReference type="OrthoDB" id="194358at2759"/>
<feature type="compositionally biased region" description="Basic and acidic residues" evidence="2">
    <location>
        <begin position="220"/>
        <end position="230"/>
    </location>
</feature>
<dbReference type="Pfam" id="PF24521">
    <property type="entry name" value="Ank_KRIT1"/>
    <property type="match status" value="1"/>
</dbReference>
<evidence type="ECO:0000313" key="6">
    <source>
        <dbReference type="Proteomes" id="UP000256645"/>
    </source>
</evidence>
<feature type="compositionally biased region" description="Basic and acidic residues" evidence="2">
    <location>
        <begin position="936"/>
        <end position="958"/>
    </location>
</feature>
<feature type="compositionally biased region" description="Polar residues" evidence="2">
    <location>
        <begin position="55"/>
        <end position="65"/>
    </location>
</feature>
<feature type="compositionally biased region" description="Basic and acidic residues" evidence="2">
    <location>
        <begin position="971"/>
        <end position="987"/>
    </location>
</feature>
<feature type="region of interest" description="Disordered" evidence="2">
    <location>
        <begin position="1"/>
        <end position="336"/>
    </location>
</feature>
<feature type="compositionally biased region" description="Basic and acidic residues" evidence="2">
    <location>
        <begin position="798"/>
        <end position="810"/>
    </location>
</feature>
<feature type="repeat" description="ANK" evidence="1">
    <location>
        <begin position="397"/>
        <end position="429"/>
    </location>
</feature>
<keyword evidence="6" id="KW-1185">Reference proteome</keyword>
<evidence type="ECO:0000256" key="1">
    <source>
        <dbReference type="PROSITE-ProRule" id="PRU00023"/>
    </source>
</evidence>
<reference evidence="5 6" key="1">
    <citation type="journal article" date="2018" name="IMA Fungus">
        <title>IMA Genome-F 9: Draft genome sequence of Annulohypoxylon stygium, Aspergillus mulundensis, Berkeleyomyces basicola (syn. Thielaviopsis basicola), Ceratocystis smalleyi, two Cercospora beticola strains, Coleophoma cylindrospora, Fusarium fracticaudum, Phialophora cf. hyalina, and Morchella septimelata.</title>
        <authorList>
            <person name="Wingfield B.D."/>
            <person name="Bills G.F."/>
            <person name="Dong Y."/>
            <person name="Huang W."/>
            <person name="Nel W.J."/>
            <person name="Swalarsk-Parry B.S."/>
            <person name="Vaghefi N."/>
            <person name="Wilken P.M."/>
            <person name="An Z."/>
            <person name="de Beer Z.W."/>
            <person name="De Vos L."/>
            <person name="Chen L."/>
            <person name="Duong T.A."/>
            <person name="Gao Y."/>
            <person name="Hammerbacher A."/>
            <person name="Kikkert J.R."/>
            <person name="Li Y."/>
            <person name="Li H."/>
            <person name="Li K."/>
            <person name="Li Q."/>
            <person name="Liu X."/>
            <person name="Ma X."/>
            <person name="Naidoo K."/>
            <person name="Pethybridge S.J."/>
            <person name="Sun J."/>
            <person name="Steenkamp E.T."/>
            <person name="van der Nest M.A."/>
            <person name="van Wyk S."/>
            <person name="Wingfield M.J."/>
            <person name="Xiong C."/>
            <person name="Yue Q."/>
            <person name="Zhang X."/>
        </authorList>
    </citation>
    <scope>NUCLEOTIDE SEQUENCE [LARGE SCALE GENOMIC DNA]</scope>
    <source>
        <strain evidence="5 6">BP6252</strain>
    </source>
</reference>
<dbReference type="PROSITE" id="PS50297">
    <property type="entry name" value="ANK_REP_REGION"/>
    <property type="match status" value="2"/>
</dbReference>
<dbReference type="InterPro" id="IPR056015">
    <property type="entry name" value="DUF7593"/>
</dbReference>
<feature type="compositionally biased region" description="Polar residues" evidence="2">
    <location>
        <begin position="232"/>
        <end position="250"/>
    </location>
</feature>
<keyword evidence="1" id="KW-0040">ANK repeat</keyword>
<feature type="compositionally biased region" description="Basic and acidic residues" evidence="2">
    <location>
        <begin position="184"/>
        <end position="209"/>
    </location>
</feature>
<feature type="compositionally biased region" description="Basic and acidic residues" evidence="2">
    <location>
        <begin position="907"/>
        <end position="918"/>
    </location>
</feature>
<dbReference type="PANTHER" id="PTHR24149">
    <property type="entry name" value="ANKYRIN REPEAT DOMAIN-CONTAINING PROTEIN 12"/>
    <property type="match status" value="1"/>
</dbReference>
<accession>A0A3D8RB12</accession>
<dbReference type="Pfam" id="PF12796">
    <property type="entry name" value="Ank_2"/>
    <property type="match status" value="1"/>
</dbReference>
<dbReference type="SUPFAM" id="SSF48403">
    <property type="entry name" value="Ankyrin repeat"/>
    <property type="match status" value="1"/>
</dbReference>
<dbReference type="InterPro" id="IPR002110">
    <property type="entry name" value="Ankyrin_rpt"/>
</dbReference>
<feature type="compositionally biased region" description="Basic and acidic residues" evidence="2">
    <location>
        <begin position="998"/>
        <end position="1059"/>
    </location>
</feature>
<evidence type="ECO:0000259" key="4">
    <source>
        <dbReference type="Pfam" id="PF24521"/>
    </source>
</evidence>
<feature type="compositionally biased region" description="Polar residues" evidence="2">
    <location>
        <begin position="257"/>
        <end position="269"/>
    </location>
</feature>
<protein>
    <submittedName>
        <fullName evidence="5">Uncharacterized protein</fullName>
    </submittedName>
</protein>
<feature type="compositionally biased region" description="Polar residues" evidence="2">
    <location>
        <begin position="831"/>
        <end position="843"/>
    </location>
</feature>
<feature type="domain" description="KRIT1 ARM-repeats" evidence="4">
    <location>
        <begin position="504"/>
        <end position="656"/>
    </location>
</feature>
<dbReference type="Gene3D" id="1.25.40.20">
    <property type="entry name" value="Ankyrin repeat-containing domain"/>
    <property type="match status" value="1"/>
</dbReference>
<dbReference type="InterPro" id="IPR036770">
    <property type="entry name" value="Ankyrin_rpt-contain_sf"/>
</dbReference>
<dbReference type="GO" id="GO:0005654">
    <property type="term" value="C:nucleoplasm"/>
    <property type="evidence" value="ECO:0007669"/>
    <property type="project" value="TreeGrafter"/>
</dbReference>
<dbReference type="InterPro" id="IPR053210">
    <property type="entry name" value="ANKRD12"/>
</dbReference>
<comment type="caution">
    <text evidence="5">The sequence shown here is derived from an EMBL/GenBank/DDBJ whole genome shotgun (WGS) entry which is preliminary data.</text>
</comment>
<feature type="compositionally biased region" description="Basic and acidic residues" evidence="2">
    <location>
        <begin position="670"/>
        <end position="690"/>
    </location>
</feature>
<feature type="compositionally biased region" description="Low complexity" evidence="2">
    <location>
        <begin position="812"/>
        <end position="822"/>
    </location>
</feature>
<feature type="compositionally biased region" description="Basic and acidic residues" evidence="2">
    <location>
        <begin position="848"/>
        <end position="873"/>
    </location>
</feature>
<evidence type="ECO:0000256" key="2">
    <source>
        <dbReference type="SAM" id="MobiDB-lite"/>
    </source>
</evidence>
<dbReference type="EMBL" id="PDLM01000008">
    <property type="protein sequence ID" value="RDW71166.1"/>
    <property type="molecule type" value="Genomic_DNA"/>
</dbReference>
<feature type="region of interest" description="Disordered" evidence="2">
    <location>
        <begin position="651"/>
        <end position="1059"/>
    </location>
</feature>
<dbReference type="SMART" id="SM00248">
    <property type="entry name" value="ANK"/>
    <property type="match status" value="4"/>
</dbReference>
<dbReference type="PANTHER" id="PTHR24149:SF14">
    <property type="entry name" value="ANKYRIN REPEAT DOMAIN 12"/>
    <property type="match status" value="1"/>
</dbReference>
<feature type="compositionally biased region" description="Polar residues" evidence="2">
    <location>
        <begin position="1421"/>
        <end position="1440"/>
    </location>
</feature>
<feature type="region of interest" description="Disordered" evidence="2">
    <location>
        <begin position="1088"/>
        <end position="1135"/>
    </location>
</feature>
<dbReference type="STRING" id="1849047.A0A3D8RB12"/>
<evidence type="ECO:0000259" key="3">
    <source>
        <dbReference type="Pfam" id="PF24513"/>
    </source>
</evidence>